<dbReference type="EMBL" id="MFFS01000074">
    <property type="protein sequence ID" value="OGF21005.1"/>
    <property type="molecule type" value="Genomic_DNA"/>
</dbReference>
<organism evidence="1 2">
    <name type="scientific">Candidatus Falkowbacteria bacterium RBG_13_39_14</name>
    <dbReference type="NCBI Taxonomy" id="1797985"/>
    <lineage>
        <taxon>Bacteria</taxon>
        <taxon>Candidatus Falkowiibacteriota</taxon>
    </lineage>
</organism>
<dbReference type="AlphaFoldDB" id="A0A1F5S2U3"/>
<name>A0A1F5S2U3_9BACT</name>
<protein>
    <submittedName>
        <fullName evidence="1">Uncharacterized protein</fullName>
    </submittedName>
</protein>
<sequence length="61" mass="6833">MSIAVAKQILGFLKNKILKFSLFKGRYRVPSLVPCRSRPTGLASDRTEGFKPRICFAGTIF</sequence>
<dbReference type="Proteomes" id="UP000178323">
    <property type="component" value="Unassembled WGS sequence"/>
</dbReference>
<reference evidence="1 2" key="1">
    <citation type="journal article" date="2016" name="Nat. Commun.">
        <title>Thousands of microbial genomes shed light on interconnected biogeochemical processes in an aquifer system.</title>
        <authorList>
            <person name="Anantharaman K."/>
            <person name="Brown C.T."/>
            <person name="Hug L.A."/>
            <person name="Sharon I."/>
            <person name="Castelle C.J."/>
            <person name="Probst A.J."/>
            <person name="Thomas B.C."/>
            <person name="Singh A."/>
            <person name="Wilkins M.J."/>
            <person name="Karaoz U."/>
            <person name="Brodie E.L."/>
            <person name="Williams K.H."/>
            <person name="Hubbard S.S."/>
            <person name="Banfield J.F."/>
        </authorList>
    </citation>
    <scope>NUCLEOTIDE SEQUENCE [LARGE SCALE GENOMIC DNA]</scope>
</reference>
<evidence type="ECO:0000313" key="1">
    <source>
        <dbReference type="EMBL" id="OGF21005.1"/>
    </source>
</evidence>
<proteinExistence type="predicted"/>
<gene>
    <name evidence="1" type="ORF">A2Y83_04180</name>
</gene>
<accession>A0A1F5S2U3</accession>
<evidence type="ECO:0000313" key="2">
    <source>
        <dbReference type="Proteomes" id="UP000178323"/>
    </source>
</evidence>
<comment type="caution">
    <text evidence="1">The sequence shown here is derived from an EMBL/GenBank/DDBJ whole genome shotgun (WGS) entry which is preliminary data.</text>
</comment>